<dbReference type="PROSITE" id="PS00636">
    <property type="entry name" value="DNAJ_1"/>
    <property type="match status" value="1"/>
</dbReference>
<evidence type="ECO:0000256" key="2">
    <source>
        <dbReference type="ARBA" id="ARBA00023186"/>
    </source>
</evidence>
<organism evidence="5 6">
    <name type="scientific">Legionella brunensis</name>
    <dbReference type="NCBI Taxonomy" id="29422"/>
    <lineage>
        <taxon>Bacteria</taxon>
        <taxon>Pseudomonadati</taxon>
        <taxon>Pseudomonadota</taxon>
        <taxon>Gammaproteobacteria</taxon>
        <taxon>Legionellales</taxon>
        <taxon>Legionellaceae</taxon>
        <taxon>Legionella</taxon>
    </lineage>
</organism>
<dbReference type="OrthoDB" id="5650161at2"/>
<keyword evidence="1" id="KW-0963">Cytoplasm</keyword>
<dbReference type="Gene3D" id="1.25.40.20">
    <property type="entry name" value="Ankyrin repeat-containing domain"/>
    <property type="match status" value="1"/>
</dbReference>
<proteinExistence type="predicted"/>
<dbReference type="SMART" id="SM00248">
    <property type="entry name" value="ANK"/>
    <property type="match status" value="3"/>
</dbReference>
<comment type="caution">
    <text evidence="5">The sequence shown here is derived from an EMBL/GenBank/DDBJ whole genome shotgun (WGS) entry which is preliminary data.</text>
</comment>
<dbReference type="SUPFAM" id="SSF48403">
    <property type="entry name" value="Ankyrin repeat"/>
    <property type="match status" value="1"/>
</dbReference>
<dbReference type="InterPro" id="IPR002110">
    <property type="entry name" value="Ankyrin_rpt"/>
</dbReference>
<dbReference type="Pfam" id="PF00226">
    <property type="entry name" value="DnaJ"/>
    <property type="match status" value="1"/>
</dbReference>
<evidence type="ECO:0000259" key="4">
    <source>
        <dbReference type="PROSITE" id="PS50076"/>
    </source>
</evidence>
<dbReference type="CDD" id="cd06257">
    <property type="entry name" value="DnaJ"/>
    <property type="match status" value="1"/>
</dbReference>
<evidence type="ECO:0000313" key="6">
    <source>
        <dbReference type="Proteomes" id="UP000054742"/>
    </source>
</evidence>
<feature type="domain" description="J" evidence="4">
    <location>
        <begin position="17"/>
        <end position="88"/>
    </location>
</feature>
<evidence type="ECO:0000313" key="5">
    <source>
        <dbReference type="EMBL" id="KTC84975.1"/>
    </source>
</evidence>
<dbReference type="SMART" id="SM00271">
    <property type="entry name" value="DnaJ"/>
    <property type="match status" value="1"/>
</dbReference>
<sequence length="886" mass="100828">MAIYLPDRFKKAPFNGNYYQIFEIKIDASQEEITKAYKRLALVYHPDKAKGSPSAEEVAEREECFIAIKEIYDVLSDPSLKSLYDIGERNNPVPIDMQSDVSQAFVSLSRDMLQVINPNKREIEIYATVTQDNHPVYVIGRETMAKGEGNDITFAATLDNLPYVEQRAYKDMLDYIAEHLNQLYLDQVANAEHGAIIPIDNAKLLPPLAQGIGKEAQTETLDKSFEEIFKKRTDQLRFPVQVKKEYVELLMQRIAELDPKQEKVKKWLENFKRCYEYAAVWNADPENKKNYPYVQAEVKTKAQASNKKKQEHRPVELGVHFTMDFYGNYKPDMKLGATVTKVFSGAKDQLQELAGLMGADGVEPAYVNSGFDDLYEFFVAQQHIPTLDSAKINHARETINAKSKINSIEGNFWRGIKENNIPLFKQACEELQANEIEIPRGLFHQRSPIAYSLVRGASLDIIQYLVETLKLNLHAPIEQGKSTLMHEMVKYGSPEIVRYLLSQMTNTGAIDALLCAQTSKNALIEGETPLHACIRHIHMPFTIMDLNTKEEVLYGVEAFQERLAVLEILLMELKGKNLSLTHQNKKGKTAADYLKELIKDPITSAGNYELATLYNKLVEQDIKLTIATKGMIPLGGVTQTQEKEEDISFKSDSPVGGSKTETQEKEEDISFKSDSPVGGSKTETQGKKEEDISFKSDLPVEGSKTEIQEKKEEDISYQSNSPIEDNVTQQKKFNQVEMIVQRITGSKKHKYEKQELLLQEINSHKLSVEEFNTLYKKVKKIADLNAHRNPYLDGFFGIKNTTSWRKTLEQFRTVALENLFQELNDITDNRMKLNYLALAKEMPLFKEHRNNSVFSGAWGRTSAVKKIEELEEEIRLSVANSPVIQP</sequence>
<feature type="region of interest" description="Disordered" evidence="3">
    <location>
        <begin position="637"/>
        <end position="719"/>
    </location>
</feature>
<dbReference type="RefSeq" id="WP_058441264.1">
    <property type="nucleotide sequence ID" value="NZ_LNXV01000008.1"/>
</dbReference>
<dbReference type="InterPro" id="IPR036869">
    <property type="entry name" value="J_dom_sf"/>
</dbReference>
<feature type="compositionally biased region" description="Basic and acidic residues" evidence="3">
    <location>
        <begin position="684"/>
        <end position="694"/>
    </location>
</feature>
<dbReference type="PROSITE" id="PS50076">
    <property type="entry name" value="DNAJ_2"/>
    <property type="match status" value="1"/>
</dbReference>
<dbReference type="EMBL" id="LNXV01000008">
    <property type="protein sequence ID" value="KTC84975.1"/>
    <property type="molecule type" value="Genomic_DNA"/>
</dbReference>
<dbReference type="InterPro" id="IPR050817">
    <property type="entry name" value="DjlA_DnaK_co-chaperone"/>
</dbReference>
<dbReference type="PANTHER" id="PTHR24074">
    <property type="entry name" value="CO-CHAPERONE PROTEIN DJLA"/>
    <property type="match status" value="1"/>
</dbReference>
<dbReference type="SUPFAM" id="SSF46565">
    <property type="entry name" value="Chaperone J-domain"/>
    <property type="match status" value="1"/>
</dbReference>
<dbReference type="AlphaFoldDB" id="A0A0W0SNL7"/>
<dbReference type="Proteomes" id="UP000054742">
    <property type="component" value="Unassembled WGS sequence"/>
</dbReference>
<keyword evidence="2" id="KW-0143">Chaperone</keyword>
<dbReference type="InterPro" id="IPR001623">
    <property type="entry name" value="DnaJ_domain"/>
</dbReference>
<evidence type="ECO:0000256" key="1">
    <source>
        <dbReference type="ARBA" id="ARBA00022490"/>
    </source>
</evidence>
<dbReference type="InterPro" id="IPR036770">
    <property type="entry name" value="Ankyrin_rpt-contain_sf"/>
</dbReference>
<dbReference type="STRING" id="29422.Lbru_1190"/>
<dbReference type="PRINTS" id="PR00625">
    <property type="entry name" value="JDOMAIN"/>
</dbReference>
<dbReference type="PATRIC" id="fig|29422.6.peg.1258"/>
<evidence type="ECO:0000256" key="3">
    <source>
        <dbReference type="SAM" id="MobiDB-lite"/>
    </source>
</evidence>
<accession>A0A0W0SNL7</accession>
<feature type="compositionally biased region" description="Basic and acidic residues" evidence="3">
    <location>
        <begin position="703"/>
        <end position="714"/>
    </location>
</feature>
<protein>
    <submittedName>
        <fullName evidence="5">Molecular chaperone DnaJ</fullName>
    </submittedName>
</protein>
<name>A0A0W0SNL7_9GAMM</name>
<gene>
    <name evidence="5" type="primary">dnaJ_1</name>
    <name evidence="5" type="ORF">Lbru_1190</name>
</gene>
<dbReference type="Gene3D" id="1.10.287.110">
    <property type="entry name" value="DnaJ domain"/>
    <property type="match status" value="1"/>
</dbReference>
<keyword evidence="6" id="KW-1185">Reference proteome</keyword>
<dbReference type="InterPro" id="IPR018253">
    <property type="entry name" value="DnaJ_domain_CS"/>
</dbReference>
<reference evidence="5 6" key="1">
    <citation type="submission" date="2015-11" db="EMBL/GenBank/DDBJ databases">
        <title>Genomic analysis of 38 Legionella species identifies large and diverse effector repertoires.</title>
        <authorList>
            <person name="Burstein D."/>
            <person name="Amaro F."/>
            <person name="Zusman T."/>
            <person name="Lifshitz Z."/>
            <person name="Cohen O."/>
            <person name="Gilbert J.A."/>
            <person name="Pupko T."/>
            <person name="Shuman H.A."/>
            <person name="Segal G."/>
        </authorList>
    </citation>
    <scope>NUCLEOTIDE SEQUENCE [LARGE SCALE GENOMIC DNA]</scope>
    <source>
        <strain evidence="5 6">ATCC 43878</strain>
    </source>
</reference>